<keyword evidence="13" id="KW-1185">Reference proteome</keyword>
<evidence type="ECO:0000256" key="3">
    <source>
        <dbReference type="ARBA" id="ARBA00022771"/>
    </source>
</evidence>
<feature type="domain" description="BTB" evidence="10">
    <location>
        <begin position="68"/>
        <end position="132"/>
    </location>
</feature>
<feature type="repeat" description="ANK" evidence="6">
    <location>
        <begin position="486"/>
        <end position="518"/>
    </location>
</feature>
<dbReference type="Pfam" id="PF01363">
    <property type="entry name" value="FYVE"/>
    <property type="match status" value="1"/>
</dbReference>
<evidence type="ECO:0000256" key="1">
    <source>
        <dbReference type="ARBA" id="ARBA00022723"/>
    </source>
</evidence>
<evidence type="ECO:0000259" key="10">
    <source>
        <dbReference type="PROSITE" id="PS50097"/>
    </source>
</evidence>
<evidence type="ECO:0000313" key="12">
    <source>
        <dbReference type="EnsemblMetazoa" id="Aqu2.1.33657_001"/>
    </source>
</evidence>
<dbReference type="SMART" id="SM00225">
    <property type="entry name" value="BTB"/>
    <property type="match status" value="1"/>
</dbReference>
<dbReference type="Gene3D" id="3.30.40.10">
    <property type="entry name" value="Zinc/RING finger domain, C3HC4 (zinc finger)"/>
    <property type="match status" value="1"/>
</dbReference>
<keyword evidence="1" id="KW-0479">Metal-binding</keyword>
<feature type="repeat" description="ANK" evidence="6">
    <location>
        <begin position="1005"/>
        <end position="1037"/>
    </location>
</feature>
<sequence>MAASNEAAKLQQHLELLKEQYVRLQQRHSDLEQKYTQAVASSGSVGPDHFVTKLVGMVTGLYEKQLYSDITIQLADRSFPGHRFVLATRSSSWSPSDETLGNSDSLDLSHLSPHVAVLLLRWVYTDAVFLPADQTAVIELLSATNQYQLGQLKEKCEQSLISSVTVRNCIRLYQTSEEHSASELKRYCLQIISNHWNDLDTADFADLSAPLLYDMFKAHSKYPLHLAIQHQREDVVFMFIIEHNSQLPRKLDELDDRGTIPLNLALINKNEGIANTLVSNRCNLDVTDKDGNTLLHLAIARGDIFAATFLIKNGASTILCKREGQATPLHLVAQYNRAESERYILTRLIKGAGAPADDLVEIGSLLLQYHANLDAQDSQGYTPLHRAIEKGNTPIFEIFLEHQVINLELRNNSGSTALWLALTQLNSTRGESDRYAARLIERGSTPNAIDSLTGNSLLHQAALESNERAAIFLVCHGANVDHVNHQGESPMHVAAAIGLHNLIQVLLQYGADPNLQTNLKKAPPSISIPVKVVPAQTPPISHNSSDLISPTSTLGALSVLSNIASTSPSLGGGRETDSFASQQLLQLNSLSTAASCDTSPVIGRAAASAVNSNPFGDDSDEETAPPTRTHGYGFVPSGHNSPRMSPVPPARQAPPPALTTDPGTEFIEEPEPFDINMDPGQRTALHLAIAHKHHEVVKVMLQYKESGSTSGKLEISLNVGLKDGGDETPLSLSLWTNQLEVALNLLDAGADIECQRRSDNMTLLYQAIVREQPSASLFLLDHGSNFRKRTSNNETLLLVAIKHQLEPVADRLCDLGAEVGVADATGNSPLWVALRSRQESIAAKLITHGCDPNAWHTAPDGTSLSLLHRAIILQDPLTACFLVKSGADVNSSTRPSESSSGSTGFSPPLHMACQRGLDSIVQCLVDHHADPNAKDSQGCTPLHVAITTRHPSCAQILLQQPRLDLSVKDNRGSTPFAAALATKDNETGLAILKREPKAAEQMDNKGQNFLHLAVLNQDVESVIFLLSVAVDVNSKVQNPTQNTPLHYAIKTGSEILVRHLLLAMANVKAVDNHNRSVLHLAVEGDFSSILSVLLEHGANPDHADEEGNNALHVAMQLGHENCVKVLLTDSDINLTAANMRGRNCLHMLSASPKHNASSLFHLLLSAAAKFPVNTADEDGYTPLLLAYVAGSSSLCEGLIAAGAHPGMCSKQGLSIFNAPVATKQLLFRILDQIQSEPSWLEGQYCMNCSMKFNISHRKHHCRHCGRLLCNKCTSQQMPIVKFELNKSVRVCEVCGDSFKISSMR</sequence>
<evidence type="ECO:0000256" key="6">
    <source>
        <dbReference type="PROSITE-ProRule" id="PRU00023"/>
    </source>
</evidence>
<dbReference type="Gene3D" id="1.25.40.20">
    <property type="entry name" value="Ankyrin repeat-containing domain"/>
    <property type="match status" value="6"/>
</dbReference>
<dbReference type="InterPro" id="IPR049763">
    <property type="entry name" value="ANKFY1_BACK"/>
</dbReference>
<feature type="repeat" description="ANK" evidence="6">
    <location>
        <begin position="908"/>
        <end position="936"/>
    </location>
</feature>
<keyword evidence="8" id="KW-0175">Coiled coil</keyword>
<reference evidence="12" key="2">
    <citation type="submission" date="2017-05" db="UniProtKB">
        <authorList>
            <consortium name="EnsemblMetazoa"/>
        </authorList>
    </citation>
    <scope>IDENTIFICATION</scope>
</reference>
<dbReference type="GO" id="GO:0008270">
    <property type="term" value="F:zinc ion binding"/>
    <property type="evidence" value="ECO:0007669"/>
    <property type="project" value="UniProtKB-KW"/>
</dbReference>
<feature type="repeat" description="ANK" evidence="6">
    <location>
        <begin position="379"/>
        <end position="402"/>
    </location>
</feature>
<feature type="repeat" description="ANK" evidence="6">
    <location>
        <begin position="1178"/>
        <end position="1210"/>
    </location>
</feature>
<keyword evidence="4" id="KW-0862">Zinc</keyword>
<dbReference type="PROSITE" id="PS50097">
    <property type="entry name" value="BTB"/>
    <property type="match status" value="1"/>
</dbReference>
<dbReference type="PROSITE" id="PS50088">
    <property type="entry name" value="ANK_REPEAT"/>
    <property type="match status" value="10"/>
</dbReference>
<dbReference type="InterPro" id="IPR017455">
    <property type="entry name" value="Znf_FYVE-rel"/>
</dbReference>
<name>A0A1X7V264_AMPQE</name>
<keyword evidence="5 6" id="KW-0040">ANK repeat</keyword>
<dbReference type="SUPFAM" id="SSF48403">
    <property type="entry name" value="Ankyrin repeat"/>
    <property type="match status" value="3"/>
</dbReference>
<dbReference type="SUPFAM" id="SSF57903">
    <property type="entry name" value="FYVE/PHD zinc finger"/>
    <property type="match status" value="1"/>
</dbReference>
<dbReference type="Gene3D" id="3.30.710.10">
    <property type="entry name" value="Potassium Channel Kv1.1, Chain A"/>
    <property type="match status" value="1"/>
</dbReference>
<dbReference type="SMART" id="SM00064">
    <property type="entry name" value="FYVE"/>
    <property type="match status" value="1"/>
</dbReference>
<dbReference type="CDD" id="cd18303">
    <property type="entry name" value="BTB_POZ_Rank-5"/>
    <property type="match status" value="1"/>
</dbReference>
<dbReference type="STRING" id="400682.A0A1X7V264"/>
<evidence type="ECO:0000256" key="9">
    <source>
        <dbReference type="SAM" id="MobiDB-lite"/>
    </source>
</evidence>
<feature type="repeat" description="ANK" evidence="6">
    <location>
        <begin position="453"/>
        <end position="485"/>
    </location>
</feature>
<dbReference type="EnsemblMetazoa" id="XM_019995598.1">
    <property type="protein sequence ID" value="XP_019851157.1"/>
    <property type="gene ID" value="LOC100632620"/>
</dbReference>
<dbReference type="PRINTS" id="PR01415">
    <property type="entry name" value="ANKYRIN"/>
</dbReference>
<dbReference type="PANTHER" id="PTHR24123:SF33">
    <property type="entry name" value="PROTEIN HOS4"/>
    <property type="match status" value="1"/>
</dbReference>
<evidence type="ECO:0000259" key="11">
    <source>
        <dbReference type="PROSITE" id="PS50178"/>
    </source>
</evidence>
<feature type="compositionally biased region" description="Low complexity" evidence="9">
    <location>
        <begin position="891"/>
        <end position="907"/>
    </location>
</feature>
<feature type="coiled-coil region" evidence="8">
    <location>
        <begin position="7"/>
        <end position="34"/>
    </location>
</feature>
<dbReference type="OrthoDB" id="2306477at2759"/>
<protein>
    <recommendedName>
        <fullName evidence="14">Ankyrin repeat and FYVE domain-containing protein 1</fullName>
    </recommendedName>
</protein>
<dbReference type="Proteomes" id="UP000007879">
    <property type="component" value="Unassembled WGS sequence"/>
</dbReference>
<dbReference type="PANTHER" id="PTHR24123">
    <property type="entry name" value="ANKYRIN REPEAT-CONTAINING"/>
    <property type="match status" value="1"/>
</dbReference>
<evidence type="ECO:0008006" key="14">
    <source>
        <dbReference type="Google" id="ProtNLM"/>
    </source>
</evidence>
<dbReference type="SUPFAM" id="SSF54695">
    <property type="entry name" value="POZ domain"/>
    <property type="match status" value="1"/>
</dbReference>
<dbReference type="InterPro" id="IPR036770">
    <property type="entry name" value="Ankyrin_rpt-contain_sf"/>
</dbReference>
<dbReference type="InterPro" id="IPR049765">
    <property type="entry name" value="ANFY1_BTB_POZ"/>
</dbReference>
<feature type="repeat" description="ANK" evidence="6">
    <location>
        <begin position="1040"/>
        <end position="1072"/>
    </location>
</feature>
<gene>
    <name evidence="12" type="primary">100632620</name>
</gene>
<reference evidence="13" key="1">
    <citation type="journal article" date="2010" name="Nature">
        <title>The Amphimedon queenslandica genome and the evolution of animal complexity.</title>
        <authorList>
            <person name="Srivastava M."/>
            <person name="Simakov O."/>
            <person name="Chapman J."/>
            <person name="Fahey B."/>
            <person name="Gauthier M.E."/>
            <person name="Mitros T."/>
            <person name="Richards G.S."/>
            <person name="Conaco C."/>
            <person name="Dacre M."/>
            <person name="Hellsten U."/>
            <person name="Larroux C."/>
            <person name="Putnam N.H."/>
            <person name="Stanke M."/>
            <person name="Adamska M."/>
            <person name="Darling A."/>
            <person name="Degnan S.M."/>
            <person name="Oakley T.H."/>
            <person name="Plachetzki D.C."/>
            <person name="Zhai Y."/>
            <person name="Adamski M."/>
            <person name="Calcino A."/>
            <person name="Cummins S.F."/>
            <person name="Goodstein D.M."/>
            <person name="Harris C."/>
            <person name="Jackson D.J."/>
            <person name="Leys S.P."/>
            <person name="Shu S."/>
            <person name="Woodcroft B.J."/>
            <person name="Vervoort M."/>
            <person name="Kosik K.S."/>
            <person name="Manning G."/>
            <person name="Degnan B.M."/>
            <person name="Rokhsar D.S."/>
        </authorList>
    </citation>
    <scope>NUCLEOTIDE SEQUENCE [LARGE SCALE GENOMIC DNA]</scope>
</reference>
<dbReference type="InterPro" id="IPR002110">
    <property type="entry name" value="Ankyrin_rpt"/>
</dbReference>
<dbReference type="InterPro" id="IPR000210">
    <property type="entry name" value="BTB/POZ_dom"/>
</dbReference>
<dbReference type="InterPro" id="IPR011011">
    <property type="entry name" value="Znf_FYVE_PHD"/>
</dbReference>
<dbReference type="EnsemblMetazoa" id="Aqu2.1.33657_001">
    <property type="protein sequence ID" value="Aqu2.1.33657_001"/>
    <property type="gene ID" value="Aqu2.1.33657"/>
</dbReference>
<dbReference type="Pfam" id="PF12796">
    <property type="entry name" value="Ank_2"/>
    <property type="match status" value="7"/>
</dbReference>
<evidence type="ECO:0000256" key="2">
    <source>
        <dbReference type="ARBA" id="ARBA00022737"/>
    </source>
</evidence>
<dbReference type="KEGG" id="aqu:100632620"/>
<dbReference type="CDD" id="cd18501">
    <property type="entry name" value="BACK_ANKFY1_Rank5"/>
    <property type="match status" value="1"/>
</dbReference>
<feature type="region of interest" description="Disordered" evidence="9">
    <location>
        <begin position="888"/>
        <end position="907"/>
    </location>
</feature>
<feature type="repeat" description="ANK" evidence="6">
    <location>
        <begin position="1073"/>
        <end position="1105"/>
    </location>
</feature>
<evidence type="ECO:0000256" key="5">
    <source>
        <dbReference type="ARBA" id="ARBA00023043"/>
    </source>
</evidence>
<dbReference type="InterPro" id="IPR011333">
    <property type="entry name" value="SKP1/BTB/POZ_sf"/>
</dbReference>
<dbReference type="InterPro" id="IPR013083">
    <property type="entry name" value="Znf_RING/FYVE/PHD"/>
</dbReference>
<feature type="compositionally biased region" description="Pro residues" evidence="9">
    <location>
        <begin position="645"/>
        <end position="657"/>
    </location>
</feature>
<evidence type="ECO:0000256" key="8">
    <source>
        <dbReference type="SAM" id="Coils"/>
    </source>
</evidence>
<dbReference type="InterPro" id="IPR000306">
    <property type="entry name" value="Znf_FYVE"/>
</dbReference>
<evidence type="ECO:0000256" key="7">
    <source>
        <dbReference type="PROSITE-ProRule" id="PRU00091"/>
    </source>
</evidence>
<keyword evidence="2" id="KW-0677">Repeat</keyword>
<feature type="repeat" description="ANK" evidence="6">
    <location>
        <begin position="1106"/>
        <end position="1127"/>
    </location>
</feature>
<dbReference type="PROSITE" id="PS50178">
    <property type="entry name" value="ZF_FYVE"/>
    <property type="match status" value="1"/>
</dbReference>
<dbReference type="InterPro" id="IPR051165">
    <property type="entry name" value="Multifunctional_ANK_Repeat"/>
</dbReference>
<keyword evidence="3 7" id="KW-0863">Zinc-finger</keyword>
<accession>A0A1X7V264</accession>
<feature type="domain" description="FYVE-type" evidence="11">
    <location>
        <begin position="1239"/>
        <end position="1299"/>
    </location>
</feature>
<dbReference type="eggNOG" id="KOG4591">
    <property type="taxonomic scope" value="Eukaryota"/>
</dbReference>
<dbReference type="eggNOG" id="KOG0504">
    <property type="taxonomic scope" value="Eukaryota"/>
</dbReference>
<feature type="repeat" description="ANK" evidence="6">
    <location>
        <begin position="290"/>
        <end position="322"/>
    </location>
</feature>
<proteinExistence type="predicted"/>
<dbReference type="SMART" id="SM00248">
    <property type="entry name" value="ANK"/>
    <property type="match status" value="22"/>
</dbReference>
<feature type="region of interest" description="Disordered" evidence="9">
    <location>
        <begin position="609"/>
        <end position="671"/>
    </location>
</feature>
<dbReference type="Pfam" id="PF00651">
    <property type="entry name" value="BTB"/>
    <property type="match status" value="1"/>
</dbReference>
<evidence type="ECO:0000256" key="4">
    <source>
        <dbReference type="ARBA" id="ARBA00022833"/>
    </source>
</evidence>
<dbReference type="InParanoid" id="A0A1X7V264"/>
<organism evidence="12">
    <name type="scientific">Amphimedon queenslandica</name>
    <name type="common">Sponge</name>
    <dbReference type="NCBI Taxonomy" id="400682"/>
    <lineage>
        <taxon>Eukaryota</taxon>
        <taxon>Metazoa</taxon>
        <taxon>Porifera</taxon>
        <taxon>Demospongiae</taxon>
        <taxon>Heteroscleromorpha</taxon>
        <taxon>Haplosclerida</taxon>
        <taxon>Niphatidae</taxon>
        <taxon>Amphimedon</taxon>
    </lineage>
</organism>
<dbReference type="PROSITE" id="PS50297">
    <property type="entry name" value="ANK_REP_REGION"/>
    <property type="match status" value="7"/>
</dbReference>
<evidence type="ECO:0000313" key="13">
    <source>
        <dbReference type="Proteomes" id="UP000007879"/>
    </source>
</evidence>